<dbReference type="EMBL" id="CDMY01000246">
    <property type="protein sequence ID" value="CEL96787.1"/>
    <property type="molecule type" value="Genomic_DNA"/>
</dbReference>
<feature type="region of interest" description="Disordered" evidence="1">
    <location>
        <begin position="203"/>
        <end position="231"/>
    </location>
</feature>
<dbReference type="PhylomeDB" id="A0A0G4EJS0"/>
<gene>
    <name evidence="2" type="ORF">Vbra_20405</name>
</gene>
<evidence type="ECO:0000313" key="2">
    <source>
        <dbReference type="EMBL" id="CEL96787.1"/>
    </source>
</evidence>
<sequence>MDALKSEAAGIEHSLDQLLQLQSKVGGCLSQIKQLELSNDGPAQASCHESLRLQLSLLAGHCTASVNQLSCLAPALSSAVDALTPVGDAPPTISPAAAATDGQTEVAAERRPSYRLVHRSGNAPPPDEDPSAATYTKLVIDCKGDKARRMWETMPLAVAQRWGKRATNVREIKRRHPAGREGWCRGTWMALVEGHAVGRAAIADKKRREREGGEGTAAAAAEQDDDGSWSADEGTLEVLSFEAVELDDISRLPRPPPSSALPAARSAPVHLPALKTVDNIPDECLAARVGRPWRTPAIKTLITRVHFGASKEAVKAWLNGCEAIEVLDPAMLGADDAVDVLSALPADGKSLGSLRTLRGVRVGRGGPADIDRLREVLVGRGAKRWISELKIDMRGVRSYTDEDWERLQKAAQLVDAVAHREAFSQPIVRAATDGFFDVGLLSRSRTATPTVQTLISDFAKTAATVSYRGEDGTIPADGTFPTASKLQLESGALDDEAKKERAVEIASNMPNLSHIQAEDPFHTPAGEVWTFLERLQTALVSKGRERSLSVEMRLPASAVVEPVHTDRSPCLWGRRSNDKLPPVEDVTITVDGGVEDDDLEPFYRRVMASVASFSNELKGHKKTEVY</sequence>
<proteinExistence type="predicted"/>
<feature type="compositionally biased region" description="Basic and acidic residues" evidence="1">
    <location>
        <begin position="203"/>
        <end position="213"/>
    </location>
</feature>
<dbReference type="OrthoDB" id="550575at2759"/>
<dbReference type="InParanoid" id="A0A0G4EJS0"/>
<keyword evidence="3" id="KW-1185">Reference proteome</keyword>
<dbReference type="Proteomes" id="UP000041254">
    <property type="component" value="Unassembled WGS sequence"/>
</dbReference>
<reference evidence="2 3" key="1">
    <citation type="submission" date="2014-11" db="EMBL/GenBank/DDBJ databases">
        <authorList>
            <person name="Zhu J."/>
            <person name="Qi W."/>
            <person name="Song R."/>
        </authorList>
    </citation>
    <scope>NUCLEOTIDE SEQUENCE [LARGE SCALE GENOMIC DNA]</scope>
</reference>
<protein>
    <submittedName>
        <fullName evidence="2">Uncharacterized protein</fullName>
    </submittedName>
</protein>
<evidence type="ECO:0000256" key="1">
    <source>
        <dbReference type="SAM" id="MobiDB-lite"/>
    </source>
</evidence>
<organism evidence="2 3">
    <name type="scientific">Vitrella brassicaformis (strain CCMP3155)</name>
    <dbReference type="NCBI Taxonomy" id="1169540"/>
    <lineage>
        <taxon>Eukaryota</taxon>
        <taxon>Sar</taxon>
        <taxon>Alveolata</taxon>
        <taxon>Colpodellida</taxon>
        <taxon>Vitrellaceae</taxon>
        <taxon>Vitrella</taxon>
    </lineage>
</organism>
<feature type="region of interest" description="Disordered" evidence="1">
    <location>
        <begin position="92"/>
        <end position="111"/>
    </location>
</feature>
<evidence type="ECO:0000313" key="3">
    <source>
        <dbReference type="Proteomes" id="UP000041254"/>
    </source>
</evidence>
<dbReference type="AlphaFoldDB" id="A0A0G4EJS0"/>
<dbReference type="VEuPathDB" id="CryptoDB:Vbra_20405"/>
<name>A0A0G4EJS0_VITBC</name>
<accession>A0A0G4EJS0</accession>